<sequence>MKFWWLVVLLILGLGWMVPKTAQAQAAINAAVIPTARTGQIGTPLTVFAAMLNFGDAQANNCRIELNANFSGVLPITLAYQTTTATNQLTGTVNTPVNIPAGVVQNFLLELTGTDVIAGRDLGFDFVCDQISAPLFSGVNTVRLTISDTPLPDLIPIAVSLSADGIMRIENAGGASAYGAAVINIGAAGNVQVRADGGEYVWPMQMLVCETDPDGNCLQTAIAMLEVNFASGQSRTFSVFASASARLGVPFMPELARSFLRFERPDTGTLAASSLAITAPEPVANFTALDLDAALAFAQNDGTRALLIQRDGVTLFEQYWGTGGMDVAEQIFSGSKSFSCALAAAASDAGILNPDEYASNVIIPWLANGTAPGALQKSQIRARDMISLASGLRSRVSPAGFPNFSNIYGLAIQSPQDLEPGKQAIYGSTGFHGFTAFFELKSGGSLVGNTVVGGLDPADFVQDNVLTPIGSQVAVWNRDILGKPDFAAGASMSARNWLKYGQLLLDDGNWQGSQIISRSMVRKCRHYFTPAFGSYGLSFWLNRPVNNSWNPSEDDIPLTAEVHLAQSGQIFPASADDHFAALGFGNMQLHMIPSERLVIVKYGGTGNQNPFFAALFNGAFDE</sequence>
<evidence type="ECO:0000259" key="1">
    <source>
        <dbReference type="Pfam" id="PF00144"/>
    </source>
</evidence>
<dbReference type="InterPro" id="IPR001466">
    <property type="entry name" value="Beta-lactam-related"/>
</dbReference>
<dbReference type="Gene3D" id="3.40.710.10">
    <property type="entry name" value="DD-peptidase/beta-lactamase superfamily"/>
    <property type="match status" value="1"/>
</dbReference>
<dbReference type="PANTHER" id="PTHR43283:SF7">
    <property type="entry name" value="BETA-LACTAMASE-RELATED DOMAIN-CONTAINING PROTEIN"/>
    <property type="match status" value="1"/>
</dbReference>
<dbReference type="Pfam" id="PF00144">
    <property type="entry name" value="Beta-lactamase"/>
    <property type="match status" value="1"/>
</dbReference>
<dbReference type="EMBL" id="UOEE01000123">
    <property type="protein sequence ID" value="VAV91235.1"/>
    <property type="molecule type" value="Genomic_DNA"/>
</dbReference>
<protein>
    <recommendedName>
        <fullName evidence="1">Beta-lactamase-related domain-containing protein</fullName>
    </recommendedName>
</protein>
<dbReference type="InterPro" id="IPR050789">
    <property type="entry name" value="Diverse_Enzym_Activities"/>
</dbReference>
<dbReference type="InterPro" id="IPR012338">
    <property type="entry name" value="Beta-lactam/transpept-like"/>
</dbReference>
<accession>A0A3B0S7Q1</accession>
<evidence type="ECO:0000313" key="2">
    <source>
        <dbReference type="EMBL" id="VAV91235.1"/>
    </source>
</evidence>
<feature type="domain" description="Beta-lactamase-related" evidence="1">
    <location>
        <begin position="305"/>
        <end position="598"/>
    </location>
</feature>
<proteinExistence type="predicted"/>
<gene>
    <name evidence="2" type="ORF">MNBD_ALPHA06-130</name>
</gene>
<organism evidence="2">
    <name type="scientific">hydrothermal vent metagenome</name>
    <dbReference type="NCBI Taxonomy" id="652676"/>
    <lineage>
        <taxon>unclassified sequences</taxon>
        <taxon>metagenomes</taxon>
        <taxon>ecological metagenomes</taxon>
    </lineage>
</organism>
<dbReference type="PANTHER" id="PTHR43283">
    <property type="entry name" value="BETA-LACTAMASE-RELATED"/>
    <property type="match status" value="1"/>
</dbReference>
<dbReference type="AlphaFoldDB" id="A0A3B0S7Q1"/>
<reference evidence="2" key="1">
    <citation type="submission" date="2018-06" db="EMBL/GenBank/DDBJ databases">
        <authorList>
            <person name="Zhirakovskaya E."/>
        </authorList>
    </citation>
    <scope>NUCLEOTIDE SEQUENCE</scope>
</reference>
<name>A0A3B0S7Q1_9ZZZZ</name>
<dbReference type="SUPFAM" id="SSF56601">
    <property type="entry name" value="beta-lactamase/transpeptidase-like"/>
    <property type="match status" value="1"/>
</dbReference>